<gene>
    <name evidence="2" type="ORF">MGU_07745</name>
</gene>
<dbReference type="EMBL" id="AZNH01000034">
    <property type="protein sequence ID" value="KID85135.1"/>
    <property type="molecule type" value="Genomic_DNA"/>
</dbReference>
<dbReference type="HOGENOM" id="CLU_1230195_0_0_1"/>
<evidence type="ECO:0000313" key="3">
    <source>
        <dbReference type="Proteomes" id="UP000031192"/>
    </source>
</evidence>
<feature type="chain" id="PRO_5002104724" evidence="1">
    <location>
        <begin position="21"/>
        <end position="225"/>
    </location>
</feature>
<keyword evidence="1" id="KW-0732">Signal</keyword>
<reference evidence="2 3" key="1">
    <citation type="journal article" date="2014" name="Proc. Natl. Acad. Sci. U.S.A.">
        <title>Trajectory and genomic determinants of fungal-pathogen speciation and host adaptation.</title>
        <authorList>
            <person name="Hu X."/>
            <person name="Xiao G."/>
            <person name="Zheng P."/>
            <person name="Shang Y."/>
            <person name="Su Y."/>
            <person name="Zhang X."/>
            <person name="Liu X."/>
            <person name="Zhan S."/>
            <person name="St Leger R.J."/>
            <person name="Wang C."/>
        </authorList>
    </citation>
    <scope>NUCLEOTIDE SEQUENCE [LARGE SCALE GENOMIC DNA]</scope>
    <source>
        <strain evidence="2 3">ARSEF 977</strain>
    </source>
</reference>
<dbReference type="AlphaFoldDB" id="A0A0B4GDU8"/>
<organism evidence="2 3">
    <name type="scientific">Metarhizium guizhouense (strain ARSEF 977)</name>
    <dbReference type="NCBI Taxonomy" id="1276136"/>
    <lineage>
        <taxon>Eukaryota</taxon>
        <taxon>Fungi</taxon>
        <taxon>Dikarya</taxon>
        <taxon>Ascomycota</taxon>
        <taxon>Pezizomycotina</taxon>
        <taxon>Sordariomycetes</taxon>
        <taxon>Hypocreomycetidae</taxon>
        <taxon>Hypocreales</taxon>
        <taxon>Clavicipitaceae</taxon>
        <taxon>Metarhizium</taxon>
    </lineage>
</organism>
<sequence length="225" mass="25297">MFGKAALIVVIAGVLTLATALEPQQPLNAIDRKANAVHGNSEAADDSPAPALEAERVEFLGYVNASQVSATDCPQWPTHNQAVKVGEVWWQDNGWYAQPLKMWNHRHIIEWGFCVETRFGGDSDSADLLRAKGQRFRTSLGVGSQSVQNLERQLERRRRRLECRQGEVVSLHKRTGLRRRLPVRNGQEPVLPGETQVRACHYGVRDVHQPGVQDLRRVQQEAPWA</sequence>
<evidence type="ECO:0000256" key="1">
    <source>
        <dbReference type="SAM" id="SignalP"/>
    </source>
</evidence>
<proteinExistence type="predicted"/>
<comment type="caution">
    <text evidence="2">The sequence shown here is derived from an EMBL/GenBank/DDBJ whole genome shotgun (WGS) entry which is preliminary data.</text>
</comment>
<name>A0A0B4GDU8_METGA</name>
<evidence type="ECO:0000313" key="2">
    <source>
        <dbReference type="EMBL" id="KID85135.1"/>
    </source>
</evidence>
<accession>A0A0B4GDU8</accession>
<keyword evidence="3" id="KW-1185">Reference proteome</keyword>
<dbReference type="Proteomes" id="UP000031192">
    <property type="component" value="Unassembled WGS sequence"/>
</dbReference>
<feature type="signal peptide" evidence="1">
    <location>
        <begin position="1"/>
        <end position="20"/>
    </location>
</feature>
<protein>
    <submittedName>
        <fullName evidence="2">Uncharacterized protein</fullName>
    </submittedName>
</protein>